<evidence type="ECO:0000256" key="2">
    <source>
        <dbReference type="ARBA" id="ARBA00034247"/>
    </source>
</evidence>
<feature type="transmembrane region" description="Helical" evidence="3">
    <location>
        <begin position="133"/>
        <end position="151"/>
    </location>
</feature>
<dbReference type="Proteomes" id="UP001139646">
    <property type="component" value="Unassembled WGS sequence"/>
</dbReference>
<keyword evidence="6" id="KW-1185">Reference proteome</keyword>
<comment type="caution">
    <text evidence="5">The sequence shown here is derived from an EMBL/GenBank/DDBJ whole genome shotgun (WGS) entry which is preliminary data.</text>
</comment>
<feature type="transmembrane region" description="Helical" evidence="3">
    <location>
        <begin position="157"/>
        <end position="178"/>
    </location>
</feature>
<dbReference type="NCBIfam" id="TIGR00254">
    <property type="entry name" value="GGDEF"/>
    <property type="match status" value="1"/>
</dbReference>
<dbReference type="Gene3D" id="3.30.70.270">
    <property type="match status" value="1"/>
</dbReference>
<dbReference type="SMART" id="SM00267">
    <property type="entry name" value="GGDEF"/>
    <property type="match status" value="1"/>
</dbReference>
<dbReference type="PANTHER" id="PTHR45138">
    <property type="entry name" value="REGULATORY COMPONENTS OF SENSORY TRANSDUCTION SYSTEM"/>
    <property type="match status" value="1"/>
</dbReference>
<feature type="transmembrane region" description="Helical" evidence="3">
    <location>
        <begin position="80"/>
        <end position="103"/>
    </location>
</feature>
<feature type="domain" description="GGDEF" evidence="4">
    <location>
        <begin position="232"/>
        <end position="364"/>
    </location>
</feature>
<evidence type="ECO:0000256" key="3">
    <source>
        <dbReference type="SAM" id="Phobius"/>
    </source>
</evidence>
<dbReference type="SUPFAM" id="SSF55073">
    <property type="entry name" value="Nucleotide cyclase"/>
    <property type="match status" value="1"/>
</dbReference>
<evidence type="ECO:0000313" key="6">
    <source>
        <dbReference type="Proteomes" id="UP001139646"/>
    </source>
</evidence>
<dbReference type="InterPro" id="IPR050469">
    <property type="entry name" value="Diguanylate_Cyclase"/>
</dbReference>
<dbReference type="PANTHER" id="PTHR45138:SF9">
    <property type="entry name" value="DIGUANYLATE CYCLASE DGCM-RELATED"/>
    <property type="match status" value="1"/>
</dbReference>
<dbReference type="CDD" id="cd01949">
    <property type="entry name" value="GGDEF"/>
    <property type="match status" value="1"/>
</dbReference>
<keyword evidence="3" id="KW-0812">Transmembrane</keyword>
<gene>
    <name evidence="5" type="ORF">L3081_00220</name>
</gene>
<dbReference type="InterPro" id="IPR029787">
    <property type="entry name" value="Nucleotide_cyclase"/>
</dbReference>
<dbReference type="InterPro" id="IPR000160">
    <property type="entry name" value="GGDEF_dom"/>
</dbReference>
<keyword evidence="3" id="KW-1133">Transmembrane helix</keyword>
<dbReference type="Pfam" id="PF00990">
    <property type="entry name" value="GGDEF"/>
    <property type="match status" value="1"/>
</dbReference>
<protein>
    <recommendedName>
        <fullName evidence="1">diguanylate cyclase</fullName>
        <ecNumber evidence="1">2.7.7.65</ecNumber>
    </recommendedName>
</protein>
<reference evidence="5" key="1">
    <citation type="submission" date="2022-01" db="EMBL/GenBank/DDBJ databases">
        <title>Colwellia maritima, isolated from seawater.</title>
        <authorList>
            <person name="Kristyanto S."/>
            <person name="Jung J."/>
            <person name="Jeon C.O."/>
        </authorList>
    </citation>
    <scope>NUCLEOTIDE SEQUENCE</scope>
    <source>
        <strain evidence="5">MSW7</strain>
    </source>
</reference>
<comment type="catalytic activity">
    <reaction evidence="2">
        <text>2 GTP = 3',3'-c-di-GMP + 2 diphosphate</text>
        <dbReference type="Rhea" id="RHEA:24898"/>
        <dbReference type="ChEBI" id="CHEBI:33019"/>
        <dbReference type="ChEBI" id="CHEBI:37565"/>
        <dbReference type="ChEBI" id="CHEBI:58805"/>
        <dbReference type="EC" id="2.7.7.65"/>
    </reaction>
</comment>
<accession>A0ABS9WW01</accession>
<dbReference type="EMBL" id="JAKKSL010000001">
    <property type="protein sequence ID" value="MCI2282108.1"/>
    <property type="molecule type" value="Genomic_DNA"/>
</dbReference>
<evidence type="ECO:0000313" key="5">
    <source>
        <dbReference type="EMBL" id="MCI2282108.1"/>
    </source>
</evidence>
<sequence>MTHPKLIEVLIQQTPRAMAALLIVSVAYCWIFINFIPHTLLILWLLLQVILVICRFYNIKMFKQYLIEQAQGRIQKQKTLFIILNLFQAFMWTTSSVLVLMYAPQPFELVSLVIIIGIITAAVLSMSTFYTAYLVFFFAMLIPQIIILLYYGEPQHYSLAALTFVYILAIIQLSKSVYNGHLLNIKTNAKLEKSVEELHKLSMIDMMTNIYNRRYFFKVSQDLISIALREKSKLSLLMIDIDYFKNINDTYGHDAGDYILINVVKEIKKVTRKSDIFARMGGEEFSILLGNTSITGAAVIAEKMRSVIENTAFNYNNTVIKLTISIGISELNDQHNSIEELYKQADKQLYLAKNNGRNRVVPSV</sequence>
<dbReference type="PROSITE" id="PS50887">
    <property type="entry name" value="GGDEF"/>
    <property type="match status" value="1"/>
</dbReference>
<feature type="transmembrane region" description="Helical" evidence="3">
    <location>
        <begin position="42"/>
        <end position="59"/>
    </location>
</feature>
<keyword evidence="3" id="KW-0472">Membrane</keyword>
<evidence type="ECO:0000259" key="4">
    <source>
        <dbReference type="PROSITE" id="PS50887"/>
    </source>
</evidence>
<evidence type="ECO:0000256" key="1">
    <source>
        <dbReference type="ARBA" id="ARBA00012528"/>
    </source>
</evidence>
<feature type="transmembrane region" description="Helical" evidence="3">
    <location>
        <begin position="17"/>
        <end position="36"/>
    </location>
</feature>
<name>A0ABS9WW01_9GAMM</name>
<proteinExistence type="predicted"/>
<dbReference type="EC" id="2.7.7.65" evidence="1"/>
<feature type="transmembrane region" description="Helical" evidence="3">
    <location>
        <begin position="109"/>
        <end position="126"/>
    </location>
</feature>
<dbReference type="RefSeq" id="WP_242282684.1">
    <property type="nucleotide sequence ID" value="NZ_JAKKSL010000001.1"/>
</dbReference>
<dbReference type="InterPro" id="IPR043128">
    <property type="entry name" value="Rev_trsase/Diguanyl_cyclase"/>
</dbReference>
<organism evidence="5 6">
    <name type="scientific">Colwellia maritima</name>
    <dbReference type="NCBI Taxonomy" id="2912588"/>
    <lineage>
        <taxon>Bacteria</taxon>
        <taxon>Pseudomonadati</taxon>
        <taxon>Pseudomonadota</taxon>
        <taxon>Gammaproteobacteria</taxon>
        <taxon>Alteromonadales</taxon>
        <taxon>Colwelliaceae</taxon>
        <taxon>Colwellia</taxon>
    </lineage>
</organism>